<evidence type="ECO:0000259" key="1">
    <source>
        <dbReference type="Pfam" id="PF00483"/>
    </source>
</evidence>
<dbReference type="STRING" id="1673428.CPM_0387"/>
<dbReference type="Pfam" id="PF00483">
    <property type="entry name" value="NTP_transferase"/>
    <property type="match status" value="1"/>
</dbReference>
<dbReference type="Proteomes" id="UP000195607">
    <property type="component" value="Chromosome I"/>
</dbReference>
<dbReference type="InterPro" id="IPR029044">
    <property type="entry name" value="Nucleotide-diphossugar_trans"/>
</dbReference>
<dbReference type="Proteomes" id="UP000187822">
    <property type="component" value="Chromosome I"/>
</dbReference>
<dbReference type="InterPro" id="IPR005835">
    <property type="entry name" value="NTP_transferase_dom"/>
</dbReference>
<dbReference type="OrthoDB" id="57352at2157"/>
<dbReference type="KEGG" id="cdiv:CPM_0387"/>
<proteinExistence type="predicted"/>
<reference evidence="5" key="3">
    <citation type="submission" date="2016-06" db="EMBL/GenBank/DDBJ databases">
        <authorList>
            <person name="Toshchakov V.S."/>
        </authorList>
    </citation>
    <scope>NUCLEOTIDE SEQUENCE [LARGE SCALE GENOMIC DNA]</scope>
    <source>
        <strain>PM4 (JCM 30641</strain>
        <strain evidence="5">\VKM B-2940)</strain>
    </source>
</reference>
<evidence type="ECO:0000313" key="3">
    <source>
        <dbReference type="EMBL" id="SIM41610.1"/>
    </source>
</evidence>
<dbReference type="Pfam" id="PF25087">
    <property type="entry name" value="GMPPB_C"/>
    <property type="match status" value="1"/>
</dbReference>
<evidence type="ECO:0000259" key="2">
    <source>
        <dbReference type="Pfam" id="PF25087"/>
    </source>
</evidence>
<evidence type="ECO:0000313" key="6">
    <source>
        <dbReference type="Proteomes" id="UP000195607"/>
    </source>
</evidence>
<dbReference type="CDD" id="cd04189">
    <property type="entry name" value="G1P_TT_long"/>
    <property type="match status" value="1"/>
</dbReference>
<dbReference type="Gene3D" id="3.90.550.10">
    <property type="entry name" value="Spore Coat Polysaccharide Biosynthesis Protein SpsA, Chain A"/>
    <property type="match status" value="1"/>
</dbReference>
<dbReference type="SUPFAM" id="SSF53448">
    <property type="entry name" value="Nucleotide-diphospho-sugar transferases"/>
    <property type="match status" value="1"/>
</dbReference>
<reference evidence="4" key="2">
    <citation type="submission" date="2016-06" db="EMBL/GenBank/DDBJ databases">
        <authorList>
            <person name="Olsen C.W."/>
            <person name="Carey S."/>
            <person name="Hinshaw L."/>
            <person name="Karasin A.I."/>
        </authorList>
    </citation>
    <scope>NUCLEOTIDE SEQUENCE [LARGE SCALE GENOMIC DNA]</scope>
    <source>
        <strain evidence="4">PM4</strain>
    </source>
</reference>
<feature type="domain" description="Nucleotidyl transferase" evidence="1">
    <location>
        <begin position="2"/>
        <end position="236"/>
    </location>
</feature>
<keyword evidence="3" id="KW-0808">Transferase</keyword>
<reference evidence="3 6" key="1">
    <citation type="submission" date="2016-04" db="EMBL/GenBank/DDBJ databases">
        <authorList>
            <person name="Evans L.H."/>
            <person name="Alamgir A."/>
            <person name="Owens N."/>
            <person name="Weber N.D."/>
            <person name="Virtaneva K."/>
            <person name="Barbian K."/>
            <person name="Babar A."/>
            <person name="Rosenke K."/>
        </authorList>
    </citation>
    <scope>NUCLEOTIDE SEQUENCE [LARGE SCALE GENOMIC DNA]</scope>
    <source>
        <strain evidence="3">S5</strain>
        <strain evidence="6">S5(T) (JCM 30642 \VKM B-2941)</strain>
    </source>
</reference>
<organism evidence="3 6">
    <name type="scientific">Cuniculiplasma divulgatum</name>
    <dbReference type="NCBI Taxonomy" id="1673428"/>
    <lineage>
        <taxon>Archaea</taxon>
        <taxon>Methanobacteriati</taxon>
        <taxon>Thermoplasmatota</taxon>
        <taxon>Thermoplasmata</taxon>
        <taxon>Thermoplasmatales</taxon>
        <taxon>Cuniculiplasmataceae</taxon>
        <taxon>Cuniculiplasma</taxon>
    </lineage>
</organism>
<gene>
    <name evidence="4" type="ORF">CPM_0387</name>
    <name evidence="3" type="ORF">CSP5_0415</name>
</gene>
<dbReference type="GeneID" id="41587717"/>
<dbReference type="PANTHER" id="PTHR42883:SF2">
    <property type="entry name" value="THYMIDYLYLTRANSFERASE"/>
    <property type="match status" value="1"/>
</dbReference>
<dbReference type="EMBL" id="LT719092">
    <property type="protein sequence ID" value="SJK84272.1"/>
    <property type="molecule type" value="Genomic_DNA"/>
</dbReference>
<dbReference type="Gene3D" id="2.160.10.10">
    <property type="entry name" value="Hexapeptide repeat proteins"/>
    <property type="match status" value="1"/>
</dbReference>
<dbReference type="GO" id="GO:0016740">
    <property type="term" value="F:transferase activity"/>
    <property type="evidence" value="ECO:0007669"/>
    <property type="project" value="UniProtKB-KW"/>
</dbReference>
<dbReference type="NCBIfam" id="TIGR01208">
    <property type="entry name" value="rmlA_long"/>
    <property type="match status" value="1"/>
</dbReference>
<evidence type="ECO:0000313" key="4">
    <source>
        <dbReference type="EMBL" id="SJK84272.1"/>
    </source>
</evidence>
<feature type="domain" description="Mannose-1-phosphate guanyltransferase C-terminal" evidence="2">
    <location>
        <begin position="267"/>
        <end position="351"/>
    </location>
</feature>
<dbReference type="InterPro" id="IPR005908">
    <property type="entry name" value="G1P_thy_trans_l"/>
</dbReference>
<dbReference type="PANTHER" id="PTHR42883">
    <property type="entry name" value="GLUCOSE-1-PHOSPHATE THYMIDYLTRANSFERASE"/>
    <property type="match status" value="1"/>
</dbReference>
<accession>A0A1N5SZX6</accession>
<sequence>MKGIILHGGTGTRLRPLTYSDVKQLLTIAGKPTSEYGLLQMVDIGIKDIGIVIGKIGGEEVKKYYGDGSKWNSSIEYVFQEKPLGIAHAISLCRNLTKDDDFLVYLGDNVIQDDLSESYEKFQKEKYDAFLILVEVKDPSKYGVAEVNGNLITNLREKPKDSKSNLAVTGIYFLRSSVYKYIEKLVPSARGEYEIMEAMQSMILDGKKIGYKIIKGWFKDTGTVEDFIDCNMLVLESIKGNNDRENQNIKGRVEMGSNLIIDSETKILGPCYIGNNVNITNSFIGPYTSIGDGCSIKGIDIENSIIMENCRVEFEDGRIIYESIIGPSCSIKSGNSKTKRTKLVLGRDSKVEL</sequence>
<dbReference type="EMBL" id="LT671858">
    <property type="protein sequence ID" value="SIM41610.1"/>
    <property type="molecule type" value="Genomic_DNA"/>
</dbReference>
<name>A0A1N5SZX6_9ARCH</name>
<keyword evidence="5" id="KW-1185">Reference proteome</keyword>
<protein>
    <submittedName>
        <fullName evidence="3">Glucose-1-phosphate thymidylyltransferase</fullName>
    </submittedName>
</protein>
<dbReference type="AlphaFoldDB" id="A0A1N5SZX6"/>
<evidence type="ECO:0000313" key="5">
    <source>
        <dbReference type="Proteomes" id="UP000187822"/>
    </source>
</evidence>
<dbReference type="InterPro" id="IPR056729">
    <property type="entry name" value="GMPPB_C"/>
</dbReference>
<dbReference type="RefSeq" id="WP_021789118.1">
    <property type="nucleotide sequence ID" value="NZ_LT671858.1"/>
</dbReference>